<feature type="region of interest" description="Disordered" evidence="1">
    <location>
        <begin position="1"/>
        <end position="20"/>
    </location>
</feature>
<reference evidence="3" key="5">
    <citation type="submission" date="2018-04" db="UniProtKB">
        <authorList>
            <consortium name="EnsemblFungi"/>
        </authorList>
    </citation>
    <scope>IDENTIFICATION</scope>
    <source>
        <strain evidence="3">R3-111a-1</strain>
    </source>
</reference>
<gene>
    <name evidence="3" type="primary">20353923</name>
    <name evidence="2" type="ORF">GGTG_13465</name>
</gene>
<dbReference type="RefSeq" id="XP_009229635.1">
    <property type="nucleotide sequence ID" value="XM_009231371.1"/>
</dbReference>
<protein>
    <submittedName>
        <fullName evidence="2 3">Uncharacterized protein</fullName>
    </submittedName>
</protein>
<evidence type="ECO:0000313" key="2">
    <source>
        <dbReference type="EMBL" id="EJT68959.1"/>
    </source>
</evidence>
<evidence type="ECO:0000313" key="4">
    <source>
        <dbReference type="Proteomes" id="UP000006039"/>
    </source>
</evidence>
<dbReference type="HOGENOM" id="CLU_2223455_0_0_1"/>
<reference evidence="4" key="1">
    <citation type="submission" date="2010-07" db="EMBL/GenBank/DDBJ databases">
        <title>The genome sequence of Gaeumannomyces graminis var. tritici strain R3-111a-1.</title>
        <authorList>
            <consortium name="The Broad Institute Genome Sequencing Platform"/>
            <person name="Ma L.-J."/>
            <person name="Dead R."/>
            <person name="Young S."/>
            <person name="Zeng Q."/>
            <person name="Koehrsen M."/>
            <person name="Alvarado L."/>
            <person name="Berlin A."/>
            <person name="Chapman S.B."/>
            <person name="Chen Z."/>
            <person name="Freedman E."/>
            <person name="Gellesch M."/>
            <person name="Goldberg J."/>
            <person name="Griggs A."/>
            <person name="Gujja S."/>
            <person name="Heilman E.R."/>
            <person name="Heiman D."/>
            <person name="Hepburn T."/>
            <person name="Howarth C."/>
            <person name="Jen D."/>
            <person name="Larson L."/>
            <person name="Mehta T."/>
            <person name="Neiman D."/>
            <person name="Pearson M."/>
            <person name="Roberts A."/>
            <person name="Saif S."/>
            <person name="Shea T."/>
            <person name="Shenoy N."/>
            <person name="Sisk P."/>
            <person name="Stolte C."/>
            <person name="Sykes S."/>
            <person name="Walk T."/>
            <person name="White J."/>
            <person name="Yandava C."/>
            <person name="Haas B."/>
            <person name="Nusbaum C."/>
            <person name="Birren B."/>
        </authorList>
    </citation>
    <scope>NUCLEOTIDE SEQUENCE [LARGE SCALE GENOMIC DNA]</scope>
    <source>
        <strain evidence="4">R3-111a-1</strain>
    </source>
</reference>
<keyword evidence="4" id="KW-1185">Reference proteome</keyword>
<dbReference type="VEuPathDB" id="FungiDB:GGTG_13465"/>
<evidence type="ECO:0000256" key="1">
    <source>
        <dbReference type="SAM" id="MobiDB-lite"/>
    </source>
</evidence>
<reference evidence="3" key="4">
    <citation type="journal article" date="2015" name="G3 (Bethesda)">
        <title>Genome sequences of three phytopathogenic species of the Magnaporthaceae family of fungi.</title>
        <authorList>
            <person name="Okagaki L.H."/>
            <person name="Nunes C.C."/>
            <person name="Sailsbery J."/>
            <person name="Clay B."/>
            <person name="Brown D."/>
            <person name="John T."/>
            <person name="Oh Y."/>
            <person name="Young N."/>
            <person name="Fitzgerald M."/>
            <person name="Haas B.J."/>
            <person name="Zeng Q."/>
            <person name="Young S."/>
            <person name="Adiconis X."/>
            <person name="Fan L."/>
            <person name="Levin J.Z."/>
            <person name="Mitchell T.K."/>
            <person name="Okubara P.A."/>
            <person name="Farman M.L."/>
            <person name="Kohn L.M."/>
            <person name="Birren B."/>
            <person name="Ma L.-J."/>
            <person name="Dean R.A."/>
        </authorList>
    </citation>
    <scope>NUCLEOTIDE SEQUENCE</scope>
    <source>
        <strain evidence="3">R3-111a-1</strain>
    </source>
</reference>
<dbReference type="EMBL" id="GL385408">
    <property type="protein sequence ID" value="EJT68959.1"/>
    <property type="molecule type" value="Genomic_DNA"/>
</dbReference>
<feature type="region of interest" description="Disordered" evidence="1">
    <location>
        <begin position="73"/>
        <end position="106"/>
    </location>
</feature>
<organism evidence="2">
    <name type="scientific">Gaeumannomyces tritici (strain R3-111a-1)</name>
    <name type="common">Wheat and barley take-all root rot fungus</name>
    <name type="synonym">Gaeumannomyces graminis var. tritici</name>
    <dbReference type="NCBI Taxonomy" id="644352"/>
    <lineage>
        <taxon>Eukaryota</taxon>
        <taxon>Fungi</taxon>
        <taxon>Dikarya</taxon>
        <taxon>Ascomycota</taxon>
        <taxon>Pezizomycotina</taxon>
        <taxon>Sordariomycetes</taxon>
        <taxon>Sordariomycetidae</taxon>
        <taxon>Magnaporthales</taxon>
        <taxon>Magnaporthaceae</taxon>
        <taxon>Gaeumannomyces</taxon>
    </lineage>
</organism>
<reference evidence="2" key="3">
    <citation type="submission" date="2010-09" db="EMBL/GenBank/DDBJ databases">
        <title>Annotation of Gaeumannomyces graminis var. tritici R3-111a-1.</title>
        <authorList>
            <consortium name="The Broad Institute Genome Sequencing Platform"/>
            <person name="Ma L.-J."/>
            <person name="Dead R."/>
            <person name="Young S.K."/>
            <person name="Zeng Q."/>
            <person name="Gargeya S."/>
            <person name="Fitzgerald M."/>
            <person name="Haas B."/>
            <person name="Abouelleil A."/>
            <person name="Alvarado L."/>
            <person name="Arachchi H.M."/>
            <person name="Berlin A."/>
            <person name="Brown A."/>
            <person name="Chapman S.B."/>
            <person name="Chen Z."/>
            <person name="Dunbar C."/>
            <person name="Freedman E."/>
            <person name="Gearin G."/>
            <person name="Gellesch M."/>
            <person name="Goldberg J."/>
            <person name="Griggs A."/>
            <person name="Gujja S."/>
            <person name="Heiman D."/>
            <person name="Howarth C."/>
            <person name="Larson L."/>
            <person name="Lui A."/>
            <person name="MacDonald P.J.P."/>
            <person name="Mehta T."/>
            <person name="Montmayeur A."/>
            <person name="Murphy C."/>
            <person name="Neiman D."/>
            <person name="Pearson M."/>
            <person name="Priest M."/>
            <person name="Roberts A."/>
            <person name="Saif S."/>
            <person name="Shea T."/>
            <person name="Shenoy N."/>
            <person name="Sisk P."/>
            <person name="Stolte C."/>
            <person name="Sykes S."/>
            <person name="Yandava C."/>
            <person name="Wortman J."/>
            <person name="Nusbaum C."/>
            <person name="Birren B."/>
        </authorList>
    </citation>
    <scope>NUCLEOTIDE SEQUENCE</scope>
    <source>
        <strain evidence="2">R3-111a-1</strain>
    </source>
</reference>
<dbReference type="Proteomes" id="UP000006039">
    <property type="component" value="Unassembled WGS sequence"/>
</dbReference>
<dbReference type="GeneID" id="20353923"/>
<accession>J3PIY5</accession>
<evidence type="ECO:0000313" key="3">
    <source>
        <dbReference type="EnsemblFungi" id="EJT68959"/>
    </source>
</evidence>
<sequence>MERTRAYPGTEPFSPPHLGHRSDLEFVGSFSSAENEHLKGVKKSTAECVVVKICGFEAGHRWGALLTHCGTAWPLNPKHSTPEEKSNRESATYKPHPNTPELFLTR</sequence>
<proteinExistence type="predicted"/>
<dbReference type="EnsemblFungi" id="EJT68959">
    <property type="protein sequence ID" value="EJT68959"/>
    <property type="gene ID" value="GGTG_13465"/>
</dbReference>
<name>J3PIY5_GAET3</name>
<reference evidence="2" key="2">
    <citation type="submission" date="2010-07" db="EMBL/GenBank/DDBJ databases">
        <authorList>
            <consortium name="The Broad Institute Genome Sequencing Platform"/>
            <consortium name="Broad Institute Genome Sequencing Center for Infectious Disease"/>
            <person name="Ma L.-J."/>
            <person name="Dead R."/>
            <person name="Young S."/>
            <person name="Zeng Q."/>
            <person name="Koehrsen M."/>
            <person name="Alvarado L."/>
            <person name="Berlin A."/>
            <person name="Chapman S.B."/>
            <person name="Chen Z."/>
            <person name="Freedman E."/>
            <person name="Gellesch M."/>
            <person name="Goldberg J."/>
            <person name="Griggs A."/>
            <person name="Gujja S."/>
            <person name="Heilman E.R."/>
            <person name="Heiman D."/>
            <person name="Hepburn T."/>
            <person name="Howarth C."/>
            <person name="Jen D."/>
            <person name="Larson L."/>
            <person name="Mehta T."/>
            <person name="Neiman D."/>
            <person name="Pearson M."/>
            <person name="Roberts A."/>
            <person name="Saif S."/>
            <person name="Shea T."/>
            <person name="Shenoy N."/>
            <person name="Sisk P."/>
            <person name="Stolte C."/>
            <person name="Sykes S."/>
            <person name="Walk T."/>
            <person name="White J."/>
            <person name="Yandava C."/>
            <person name="Haas B."/>
            <person name="Nusbaum C."/>
            <person name="Birren B."/>
        </authorList>
    </citation>
    <scope>NUCLEOTIDE SEQUENCE</scope>
    <source>
        <strain evidence="2">R3-111a-1</strain>
    </source>
</reference>
<dbReference type="AlphaFoldDB" id="J3PIY5"/>